<accession>A0A3M7T0H9</accession>
<organism evidence="1 2">
    <name type="scientific">Brachionus plicatilis</name>
    <name type="common">Marine rotifer</name>
    <name type="synonym">Brachionus muelleri</name>
    <dbReference type="NCBI Taxonomy" id="10195"/>
    <lineage>
        <taxon>Eukaryota</taxon>
        <taxon>Metazoa</taxon>
        <taxon>Spiralia</taxon>
        <taxon>Gnathifera</taxon>
        <taxon>Rotifera</taxon>
        <taxon>Eurotatoria</taxon>
        <taxon>Monogononta</taxon>
        <taxon>Pseudotrocha</taxon>
        <taxon>Ploima</taxon>
        <taxon>Brachionidae</taxon>
        <taxon>Brachionus</taxon>
    </lineage>
</organism>
<dbReference type="AlphaFoldDB" id="A0A3M7T0H9"/>
<dbReference type="EMBL" id="REGN01000502">
    <property type="protein sequence ID" value="RNA41455.1"/>
    <property type="molecule type" value="Genomic_DNA"/>
</dbReference>
<keyword evidence="2" id="KW-1185">Reference proteome</keyword>
<name>A0A3M7T0H9_BRAPC</name>
<protein>
    <submittedName>
        <fullName evidence="1">Uncharacterized protein</fullName>
    </submittedName>
</protein>
<reference evidence="1 2" key="1">
    <citation type="journal article" date="2018" name="Sci. Rep.">
        <title>Genomic signatures of local adaptation to the degree of environmental predictability in rotifers.</title>
        <authorList>
            <person name="Franch-Gras L."/>
            <person name="Hahn C."/>
            <person name="Garcia-Roger E.M."/>
            <person name="Carmona M.J."/>
            <person name="Serra M."/>
            <person name="Gomez A."/>
        </authorList>
    </citation>
    <scope>NUCLEOTIDE SEQUENCE [LARGE SCALE GENOMIC DNA]</scope>
    <source>
        <strain evidence="1">HYR1</strain>
    </source>
</reference>
<proteinExistence type="predicted"/>
<comment type="caution">
    <text evidence="1">The sequence shown here is derived from an EMBL/GenBank/DDBJ whole genome shotgun (WGS) entry which is preliminary data.</text>
</comment>
<dbReference type="Proteomes" id="UP000276133">
    <property type="component" value="Unassembled WGS sequence"/>
</dbReference>
<evidence type="ECO:0000313" key="1">
    <source>
        <dbReference type="EMBL" id="RNA41455.1"/>
    </source>
</evidence>
<sequence length="81" mass="9643">MILEISTIADIFFKLKVINSNAIDNNYKKKNYIIQRFLKADLFLTYDTDLKSTLSILRRNKIKNHKIIFSKGNIYEILQFQ</sequence>
<evidence type="ECO:0000313" key="2">
    <source>
        <dbReference type="Proteomes" id="UP000276133"/>
    </source>
</evidence>
<gene>
    <name evidence="1" type="ORF">BpHYR1_048150</name>
</gene>